<protein>
    <submittedName>
        <fullName evidence="1">Uncharacterized protein</fullName>
    </submittedName>
</protein>
<comment type="caution">
    <text evidence="1">The sequence shown here is derived from an EMBL/GenBank/DDBJ whole genome shotgun (WGS) entry which is preliminary data.</text>
</comment>
<name>A0AAD7KC68_9AGAR</name>
<dbReference type="EMBL" id="JARJLG010000003">
    <property type="protein sequence ID" value="KAJ7782588.1"/>
    <property type="molecule type" value="Genomic_DNA"/>
</dbReference>
<proteinExistence type="predicted"/>
<dbReference type="Proteomes" id="UP001215280">
    <property type="component" value="Unassembled WGS sequence"/>
</dbReference>
<organism evidence="1 2">
    <name type="scientific">Mycena maculata</name>
    <dbReference type="NCBI Taxonomy" id="230809"/>
    <lineage>
        <taxon>Eukaryota</taxon>
        <taxon>Fungi</taxon>
        <taxon>Dikarya</taxon>
        <taxon>Basidiomycota</taxon>
        <taxon>Agaricomycotina</taxon>
        <taxon>Agaricomycetes</taxon>
        <taxon>Agaricomycetidae</taxon>
        <taxon>Agaricales</taxon>
        <taxon>Marasmiineae</taxon>
        <taxon>Mycenaceae</taxon>
        <taxon>Mycena</taxon>
    </lineage>
</organism>
<feature type="non-terminal residue" evidence="1">
    <location>
        <position position="1"/>
    </location>
</feature>
<dbReference type="AlphaFoldDB" id="A0AAD7KC68"/>
<sequence>LFAAAVQGRSRFLCMEISVACVAQGIFTLCKINQKEWEMCNYLDWELTVDNPILSNFEAMVQRDFPLNSKGCYPTYSFHMVLGRAAKAAASARGIQQ</sequence>
<evidence type="ECO:0000313" key="1">
    <source>
        <dbReference type="EMBL" id="KAJ7782588.1"/>
    </source>
</evidence>
<evidence type="ECO:0000313" key="2">
    <source>
        <dbReference type="Proteomes" id="UP001215280"/>
    </source>
</evidence>
<keyword evidence="2" id="KW-1185">Reference proteome</keyword>
<reference evidence="1" key="1">
    <citation type="submission" date="2023-03" db="EMBL/GenBank/DDBJ databases">
        <title>Massive genome expansion in bonnet fungi (Mycena s.s.) driven by repeated elements and novel gene families across ecological guilds.</title>
        <authorList>
            <consortium name="Lawrence Berkeley National Laboratory"/>
            <person name="Harder C.B."/>
            <person name="Miyauchi S."/>
            <person name="Viragh M."/>
            <person name="Kuo A."/>
            <person name="Thoen E."/>
            <person name="Andreopoulos B."/>
            <person name="Lu D."/>
            <person name="Skrede I."/>
            <person name="Drula E."/>
            <person name="Henrissat B."/>
            <person name="Morin E."/>
            <person name="Kohler A."/>
            <person name="Barry K."/>
            <person name="LaButti K."/>
            <person name="Morin E."/>
            <person name="Salamov A."/>
            <person name="Lipzen A."/>
            <person name="Mereny Z."/>
            <person name="Hegedus B."/>
            <person name="Baldrian P."/>
            <person name="Stursova M."/>
            <person name="Weitz H."/>
            <person name="Taylor A."/>
            <person name="Grigoriev I.V."/>
            <person name="Nagy L.G."/>
            <person name="Martin F."/>
            <person name="Kauserud H."/>
        </authorList>
    </citation>
    <scope>NUCLEOTIDE SEQUENCE</scope>
    <source>
        <strain evidence="1">CBHHK188m</strain>
    </source>
</reference>
<gene>
    <name evidence="1" type="ORF">DFH07DRAFT_728006</name>
</gene>
<accession>A0AAD7KC68</accession>